<dbReference type="InterPro" id="IPR036188">
    <property type="entry name" value="FAD/NAD-bd_sf"/>
</dbReference>
<dbReference type="RefSeq" id="WP_204061311.1">
    <property type="nucleotide sequence ID" value="NZ_BAAAGP010000047.1"/>
</dbReference>
<evidence type="ECO:0000313" key="5">
    <source>
        <dbReference type="EMBL" id="GIH44311.1"/>
    </source>
</evidence>
<dbReference type="EMBL" id="BOOC01000056">
    <property type="protein sequence ID" value="GIH44311.1"/>
    <property type="molecule type" value="Genomic_DNA"/>
</dbReference>
<evidence type="ECO:0000313" key="6">
    <source>
        <dbReference type="Proteomes" id="UP000603904"/>
    </source>
</evidence>
<dbReference type="InterPro" id="IPR002938">
    <property type="entry name" value="FAD-bd"/>
</dbReference>
<dbReference type="SUPFAM" id="SSF51905">
    <property type="entry name" value="FAD/NAD(P)-binding domain"/>
    <property type="match status" value="1"/>
</dbReference>
<dbReference type="PRINTS" id="PR00420">
    <property type="entry name" value="RNGMNOXGNASE"/>
</dbReference>
<keyword evidence="2" id="KW-0285">Flavoprotein</keyword>
<dbReference type="Gene3D" id="3.30.70.2450">
    <property type="match status" value="1"/>
</dbReference>
<protein>
    <submittedName>
        <fullName evidence="5">Aromatic compound monooxygenase YhjG</fullName>
    </submittedName>
</protein>
<dbReference type="Proteomes" id="UP000603904">
    <property type="component" value="Unassembled WGS sequence"/>
</dbReference>
<keyword evidence="3" id="KW-0274">FAD</keyword>
<organism evidence="5 6">
    <name type="scientific">Microbispora corallina</name>
    <dbReference type="NCBI Taxonomy" id="83302"/>
    <lineage>
        <taxon>Bacteria</taxon>
        <taxon>Bacillati</taxon>
        <taxon>Actinomycetota</taxon>
        <taxon>Actinomycetes</taxon>
        <taxon>Streptosporangiales</taxon>
        <taxon>Streptosporangiaceae</taxon>
        <taxon>Microbispora</taxon>
    </lineage>
</organism>
<evidence type="ECO:0000256" key="1">
    <source>
        <dbReference type="ARBA" id="ARBA00001974"/>
    </source>
</evidence>
<evidence type="ECO:0000256" key="2">
    <source>
        <dbReference type="ARBA" id="ARBA00022630"/>
    </source>
</evidence>
<dbReference type="Pfam" id="PF01494">
    <property type="entry name" value="FAD_binding_3"/>
    <property type="match status" value="1"/>
</dbReference>
<proteinExistence type="predicted"/>
<comment type="cofactor">
    <cofactor evidence="1">
        <name>FAD</name>
        <dbReference type="ChEBI" id="CHEBI:57692"/>
    </cofactor>
</comment>
<dbReference type="InterPro" id="IPR050641">
    <property type="entry name" value="RIFMO-like"/>
</dbReference>
<accession>A0ABQ4GB53</accession>
<dbReference type="GO" id="GO:0004497">
    <property type="term" value="F:monooxygenase activity"/>
    <property type="evidence" value="ECO:0007669"/>
    <property type="project" value="UniProtKB-KW"/>
</dbReference>
<sequence>MGDVVIVGGGPTGLWLAAELRLAGAGVTVLERRTERDTHSKGFTVHPRTMELWASRGVDELFVPRGTRVPSSHFGLLDTRMDYGALDTPFPYVLLLAQPAVEELTEGYARDLGVTVRRGHAFTGLTQAADGVVVRAEGPDGPYSLETGFVVGCDGVGSAVRAAAGIGFPGTASTAYTWIADVILDDPPPVAYFQATNEAGQVLVVPMGAGVHRVGGIDGDAGADAALPGEKEIRARLVSVTGTDFGLRDVVWVSGTGTASHLADRYRDGRVLLAGDAAHRLFPAGGMGLNVGLQDAGNLGWKLGATVRGWAPGGLLDTYHQERHPVGAATLLLTRGQTALMTAFTPESLALRAVLNDAVGQVPQFSHHLARQVSGIGVSYGRGPGDHPLVGTRAPDLRLSDGTGLFGLLVPGGYVLLDFAGPASAVAGGTAAPPGLTVRQDRPVESRADWRPVRAALIRPDGHVAWASETDGDTLRSAAATALAAAVGGPGLP</sequence>
<gene>
    <name evidence="5" type="primary">yhjG</name>
    <name evidence="5" type="ORF">Mco01_73110</name>
</gene>
<dbReference type="Pfam" id="PF21274">
    <property type="entry name" value="Rng_hyd_C"/>
    <property type="match status" value="1"/>
</dbReference>
<dbReference type="PANTHER" id="PTHR43004">
    <property type="entry name" value="TRK SYSTEM POTASSIUM UPTAKE PROTEIN"/>
    <property type="match status" value="1"/>
</dbReference>
<reference evidence="5 6" key="1">
    <citation type="submission" date="2021-01" db="EMBL/GenBank/DDBJ databases">
        <title>Whole genome shotgun sequence of Microbispora corallina NBRC 16416.</title>
        <authorList>
            <person name="Komaki H."/>
            <person name="Tamura T."/>
        </authorList>
    </citation>
    <scope>NUCLEOTIDE SEQUENCE [LARGE SCALE GENOMIC DNA]</scope>
    <source>
        <strain evidence="5 6">NBRC 16416</strain>
    </source>
</reference>
<feature type="domain" description="FAD-binding" evidence="4">
    <location>
        <begin position="3"/>
        <end position="330"/>
    </location>
</feature>
<keyword evidence="6" id="KW-1185">Reference proteome</keyword>
<evidence type="ECO:0000256" key="3">
    <source>
        <dbReference type="ARBA" id="ARBA00022827"/>
    </source>
</evidence>
<keyword evidence="5" id="KW-0503">Monooxygenase</keyword>
<dbReference type="Gene3D" id="3.50.50.60">
    <property type="entry name" value="FAD/NAD(P)-binding domain"/>
    <property type="match status" value="1"/>
</dbReference>
<evidence type="ECO:0000259" key="4">
    <source>
        <dbReference type="Pfam" id="PF01494"/>
    </source>
</evidence>
<dbReference type="Gene3D" id="3.40.30.120">
    <property type="match status" value="1"/>
</dbReference>
<keyword evidence="5" id="KW-0560">Oxidoreductase</keyword>
<comment type="caution">
    <text evidence="5">The sequence shown here is derived from an EMBL/GenBank/DDBJ whole genome shotgun (WGS) entry which is preliminary data.</text>
</comment>
<dbReference type="PANTHER" id="PTHR43004:SF19">
    <property type="entry name" value="BINDING MONOOXYGENASE, PUTATIVE (JCVI)-RELATED"/>
    <property type="match status" value="1"/>
</dbReference>
<name>A0ABQ4GB53_9ACTN</name>